<dbReference type="PANTHER" id="PTHR42947:SF1">
    <property type="entry name" value="COB--COM HETERODISULFIDE REDUCTASE SUBUNIT B 1"/>
    <property type="match status" value="1"/>
</dbReference>
<proteinExistence type="predicted"/>
<dbReference type="AlphaFoldDB" id="A0A7C5SYZ6"/>
<reference evidence="4" key="1">
    <citation type="journal article" date="2020" name="mSystems">
        <title>Genome- and Community-Level Interaction Insights into Carbon Utilization and Element Cycling Functions of Hydrothermarchaeota in Hydrothermal Sediment.</title>
        <authorList>
            <person name="Zhou Z."/>
            <person name="Liu Y."/>
            <person name="Xu W."/>
            <person name="Pan J."/>
            <person name="Luo Z.H."/>
            <person name="Li M."/>
        </authorList>
    </citation>
    <scope>NUCLEOTIDE SEQUENCE [LARGE SCALE GENOMIC DNA]</scope>
    <source>
        <strain evidence="4">SpSt-114</strain>
    </source>
</reference>
<dbReference type="InterPro" id="IPR051278">
    <property type="entry name" value="HdrB/HdrD_reductase"/>
</dbReference>
<sequence>MAHAKLESKWGYVSPGGILRYPEEPPFPVKEYDAHYDHIFEMMEELEAKGEILIYRITEENQPIPVYTRTGRIKLIPTNKLWHHKSCGQCGNIPGYPASVFWLMNKFGLDYLNEPHQTSCTAWNYHGSGTSNPVALAAVWLRNMHQAWKTGYYPLIHCGTSFGSYKETREQLIMNKELRDAVKPILKKLGRLTEDGRIVIPQEIVHYSEWVHAMRYRIKELYEKEGKAKGIDVSNVRVAIHNACHTYKMIADDYPYDPEVYNGQRPAASTAVIKALGAQVVDYSTWYDCCGFGFRHILTEREFTRSMAIQRKLKVIAEEVKADVIITHDTGCTTTFEKNQWIGKAHGMYYPVAVMSDVMFAALACGAHPFKVVQLYWNCSHYEPLLEKMGITNWRELKKEWEDTVKYISELEKAGKYDELMEFFKEYDLYEPYSRTSTGKPRASATSNMPLFKS</sequence>
<gene>
    <name evidence="4" type="ORF">ENN04_02275</name>
</gene>
<feature type="region of interest" description="Disordered" evidence="2">
    <location>
        <begin position="434"/>
        <end position="454"/>
    </location>
</feature>
<evidence type="ECO:0000256" key="1">
    <source>
        <dbReference type="ARBA" id="ARBA00023002"/>
    </source>
</evidence>
<dbReference type="InterPro" id="IPR004017">
    <property type="entry name" value="Cys_rich_dom"/>
</dbReference>
<evidence type="ECO:0000256" key="2">
    <source>
        <dbReference type="SAM" id="MobiDB-lite"/>
    </source>
</evidence>
<feature type="domain" description="Cysteine-rich" evidence="3">
    <location>
        <begin position="238"/>
        <end position="336"/>
    </location>
</feature>
<organism evidence="4">
    <name type="scientific">Thermocrinis ruber</name>
    <dbReference type="NCBI Taxonomy" id="75906"/>
    <lineage>
        <taxon>Bacteria</taxon>
        <taxon>Pseudomonadati</taxon>
        <taxon>Aquificota</taxon>
        <taxon>Aquificia</taxon>
        <taxon>Aquificales</taxon>
        <taxon>Aquificaceae</taxon>
        <taxon>Thermocrinis</taxon>
    </lineage>
</organism>
<dbReference type="Gene3D" id="1.20.1050.140">
    <property type="match status" value="1"/>
</dbReference>
<protein>
    <submittedName>
        <fullName evidence="4">Heterodisulfide reductase subunit B</fullName>
    </submittedName>
</protein>
<comment type="caution">
    <text evidence="4">The sequence shown here is derived from an EMBL/GenBank/DDBJ whole genome shotgun (WGS) entry which is preliminary data.</text>
</comment>
<evidence type="ECO:0000259" key="3">
    <source>
        <dbReference type="Pfam" id="PF02754"/>
    </source>
</evidence>
<dbReference type="Pfam" id="PF02754">
    <property type="entry name" value="CCG"/>
    <property type="match status" value="1"/>
</dbReference>
<keyword evidence="1" id="KW-0560">Oxidoreductase</keyword>
<evidence type="ECO:0000313" key="4">
    <source>
        <dbReference type="EMBL" id="HHO73446.1"/>
    </source>
</evidence>
<dbReference type="PANTHER" id="PTHR42947">
    <property type="entry name" value="COB--COM HETERODISULFIDE REDUCTASE SUBUNIT B 1"/>
    <property type="match status" value="1"/>
</dbReference>
<dbReference type="EMBL" id="DSAC01000026">
    <property type="protein sequence ID" value="HHO73446.1"/>
    <property type="molecule type" value="Genomic_DNA"/>
</dbReference>
<accession>A0A7C5SYZ6</accession>
<name>A0A7C5SYZ6_9AQUI</name>
<dbReference type="GO" id="GO:0016491">
    <property type="term" value="F:oxidoreductase activity"/>
    <property type="evidence" value="ECO:0007669"/>
    <property type="project" value="UniProtKB-KW"/>
</dbReference>